<protein>
    <submittedName>
        <fullName evidence="3">Class I SAM-dependent methyltransferase</fullName>
    </submittedName>
</protein>
<feature type="compositionally biased region" description="Gly residues" evidence="1">
    <location>
        <begin position="19"/>
        <end position="32"/>
    </location>
</feature>
<evidence type="ECO:0000259" key="2">
    <source>
        <dbReference type="Pfam" id="PF13649"/>
    </source>
</evidence>
<evidence type="ECO:0000313" key="3">
    <source>
        <dbReference type="EMBL" id="MFC4070886.1"/>
    </source>
</evidence>
<keyword evidence="3" id="KW-0489">Methyltransferase</keyword>
<name>A0ABV8J5X9_9ACTN</name>
<sequence length="311" mass="32309">MTEVHGKIESETLLVTGTGRLGGPLPGAGPRIGGAFSETGPADHTEAGGADGATISDEAGEFSAAWLSLREPADAAARALDLVDLLPGAVRTVRDLGCGTGSLGRWLTPRLGSGQHWIMTDRDPALLLRAAAGMPDGVTVSTQRLDVADLTPADLAGTDLVTCSALLDLLTAEEVERLAGVCAQARVSVLFTLSVTGEVQLAPHDPLDSEVEAAFNAHQRRTVDGRRLLGPDAPQVAAEAFAKVGAAVTVRPSPWRLGPAMPALTAEWLRGWAGAAAEERPDLPVGPYLERRLAALPHASVGHKDVLAIFE</sequence>
<dbReference type="Proteomes" id="UP001595867">
    <property type="component" value="Unassembled WGS sequence"/>
</dbReference>
<dbReference type="Gene3D" id="3.40.50.150">
    <property type="entry name" value="Vaccinia Virus protein VP39"/>
    <property type="match status" value="1"/>
</dbReference>
<feature type="domain" description="Methyltransferase" evidence="2">
    <location>
        <begin position="94"/>
        <end position="180"/>
    </location>
</feature>
<evidence type="ECO:0000256" key="1">
    <source>
        <dbReference type="SAM" id="MobiDB-lite"/>
    </source>
</evidence>
<dbReference type="Pfam" id="PF13649">
    <property type="entry name" value="Methyltransf_25"/>
    <property type="match status" value="1"/>
</dbReference>
<accession>A0ABV8J5X9</accession>
<proteinExistence type="predicted"/>
<dbReference type="GO" id="GO:0032259">
    <property type="term" value="P:methylation"/>
    <property type="evidence" value="ECO:0007669"/>
    <property type="project" value="UniProtKB-KW"/>
</dbReference>
<dbReference type="InterPro" id="IPR029063">
    <property type="entry name" value="SAM-dependent_MTases_sf"/>
</dbReference>
<dbReference type="InterPro" id="IPR041698">
    <property type="entry name" value="Methyltransf_25"/>
</dbReference>
<reference evidence="4" key="1">
    <citation type="journal article" date="2019" name="Int. J. Syst. Evol. Microbiol.">
        <title>The Global Catalogue of Microorganisms (GCM) 10K type strain sequencing project: providing services to taxonomists for standard genome sequencing and annotation.</title>
        <authorList>
            <consortium name="The Broad Institute Genomics Platform"/>
            <consortium name="The Broad Institute Genome Sequencing Center for Infectious Disease"/>
            <person name="Wu L."/>
            <person name="Ma J."/>
        </authorList>
    </citation>
    <scope>NUCLEOTIDE SEQUENCE [LARGE SCALE GENOMIC DNA]</scope>
    <source>
        <strain evidence="4">TBRC 5832</strain>
    </source>
</reference>
<dbReference type="EMBL" id="JBHSBL010000026">
    <property type="protein sequence ID" value="MFC4070886.1"/>
    <property type="molecule type" value="Genomic_DNA"/>
</dbReference>
<keyword evidence="3" id="KW-0808">Transferase</keyword>
<dbReference type="RefSeq" id="WP_378071762.1">
    <property type="nucleotide sequence ID" value="NZ_JBHSBL010000026.1"/>
</dbReference>
<dbReference type="GO" id="GO:0008168">
    <property type="term" value="F:methyltransferase activity"/>
    <property type="evidence" value="ECO:0007669"/>
    <property type="project" value="UniProtKB-KW"/>
</dbReference>
<feature type="region of interest" description="Disordered" evidence="1">
    <location>
        <begin position="15"/>
        <end position="52"/>
    </location>
</feature>
<organism evidence="3 4">
    <name type="scientific">Actinoplanes subglobosus</name>
    <dbReference type="NCBI Taxonomy" id="1547892"/>
    <lineage>
        <taxon>Bacteria</taxon>
        <taxon>Bacillati</taxon>
        <taxon>Actinomycetota</taxon>
        <taxon>Actinomycetes</taxon>
        <taxon>Micromonosporales</taxon>
        <taxon>Micromonosporaceae</taxon>
        <taxon>Actinoplanes</taxon>
    </lineage>
</organism>
<keyword evidence="4" id="KW-1185">Reference proteome</keyword>
<evidence type="ECO:0000313" key="4">
    <source>
        <dbReference type="Proteomes" id="UP001595867"/>
    </source>
</evidence>
<comment type="caution">
    <text evidence="3">The sequence shown here is derived from an EMBL/GenBank/DDBJ whole genome shotgun (WGS) entry which is preliminary data.</text>
</comment>
<gene>
    <name evidence="3" type="ORF">ACFO0C_38665</name>
</gene>
<dbReference type="SUPFAM" id="SSF53335">
    <property type="entry name" value="S-adenosyl-L-methionine-dependent methyltransferases"/>
    <property type="match status" value="1"/>
</dbReference>